<dbReference type="EMBL" id="JPQZ01000005">
    <property type="protein sequence ID" value="KKO76292.1"/>
    <property type="molecule type" value="Genomic_DNA"/>
</dbReference>
<protein>
    <submittedName>
        <fullName evidence="1">Uncharacterized protein</fullName>
    </submittedName>
</protein>
<dbReference type="AlphaFoldDB" id="A0A0F9YV03"/>
<proteinExistence type="predicted"/>
<dbReference type="GeneID" id="36320778"/>
<comment type="caution">
    <text evidence="1">The sequence shown here is derived from an EMBL/GenBank/DDBJ whole genome shotgun (WGS) entry which is preliminary data.</text>
</comment>
<name>A0A0F9YV03_9MICR</name>
<evidence type="ECO:0000313" key="2">
    <source>
        <dbReference type="Proteomes" id="UP000034350"/>
    </source>
</evidence>
<dbReference type="VEuPathDB" id="MicrosporidiaDB:AAJ76_5000131516"/>
<accession>A0A0F9YV03</accession>
<evidence type="ECO:0000313" key="1">
    <source>
        <dbReference type="EMBL" id="KKO76292.1"/>
    </source>
</evidence>
<sequence length="45" mass="5382">MPSKFHFKSKNLTIKQSSRLNKFQATILFKMYKKVTKANINIFLF</sequence>
<organism evidence="1 2">
    <name type="scientific">Vairimorpha ceranae</name>
    <dbReference type="NCBI Taxonomy" id="40302"/>
    <lineage>
        <taxon>Eukaryota</taxon>
        <taxon>Fungi</taxon>
        <taxon>Fungi incertae sedis</taxon>
        <taxon>Microsporidia</taxon>
        <taxon>Nosematidae</taxon>
        <taxon>Vairimorpha</taxon>
    </lineage>
</organism>
<keyword evidence="2" id="KW-1185">Reference proteome</keyword>
<gene>
    <name evidence="1" type="ORF">AAJ76_5000131516</name>
</gene>
<dbReference type="RefSeq" id="XP_024332034.1">
    <property type="nucleotide sequence ID" value="XM_024475831.1"/>
</dbReference>
<dbReference type="Proteomes" id="UP000034350">
    <property type="component" value="Unassembled WGS sequence"/>
</dbReference>
<reference evidence="1 2" key="1">
    <citation type="journal article" date="2015" name="Environ. Microbiol.">
        <title>Genome analyses suggest the presence of polyploidy and recent human-driven expansions in eight global populations of the honeybee pathogen Nosema ceranae.</title>
        <authorList>
            <person name="Pelin A."/>
            <person name="Selman M."/>
            <person name="Aris-Brosou S."/>
            <person name="Farinelli L."/>
            <person name="Corradi N."/>
        </authorList>
    </citation>
    <scope>NUCLEOTIDE SEQUENCE [LARGE SCALE GENOMIC DNA]</scope>
    <source>
        <strain evidence="1 2">PA08 1199</strain>
    </source>
</reference>